<feature type="domain" description="Integrase catalytic" evidence="1">
    <location>
        <begin position="46"/>
        <end position="221"/>
    </location>
</feature>
<dbReference type="Pfam" id="PF22483">
    <property type="entry name" value="Mu-transpos_C_2"/>
    <property type="match status" value="1"/>
</dbReference>
<dbReference type="PROSITE" id="PS50994">
    <property type="entry name" value="INTEGRASE"/>
    <property type="match status" value="1"/>
</dbReference>
<proteinExistence type="predicted"/>
<dbReference type="AlphaFoldDB" id="A0A6I2LAU0"/>
<sequence>LKQLHLELKELGYEGSYDRVAAFARQWKAGQLEWVNSASKRTYVPLKFAPGEAFQFDWSEDWAVIAGERTKLQIAQFKLSHSRAFFLRAYLLQTHEMLFDAHEHAFLAFGGVPRRGIYDNMKTAVDKVKLGKERDVNARFSSMVSHYLYDAEFCNPASGWEKGQIEKNVRDSRHRIWQKVPEHDSLTALNRWLTEECFRLWRTIQHPETDLTIWEVWDAERLHLMPNGKPFDGFVEQTKRVSPTCLVTFERNRYSVPAALANRPVSLRIYAHKLQIVADGKIMAEHERDITRDHGPGHTIYNWRHYLAVVQRKPGA</sequence>
<dbReference type="InterPro" id="IPR001584">
    <property type="entry name" value="Integrase_cat-core"/>
</dbReference>
<keyword evidence="3" id="KW-1185">Reference proteome</keyword>
<accession>A0A6I2LAU0</accession>
<evidence type="ECO:0000313" key="2">
    <source>
        <dbReference type="EMBL" id="MRW94950.1"/>
    </source>
</evidence>
<protein>
    <submittedName>
        <fullName evidence="2">IS21 family transposase</fullName>
    </submittedName>
</protein>
<organism evidence="2 3">
    <name type="scientific">Duganella guangzhouensis</name>
    <dbReference type="NCBI Taxonomy" id="2666084"/>
    <lineage>
        <taxon>Bacteria</taxon>
        <taxon>Pseudomonadati</taxon>
        <taxon>Pseudomonadota</taxon>
        <taxon>Betaproteobacteria</taxon>
        <taxon>Burkholderiales</taxon>
        <taxon>Oxalobacteraceae</taxon>
        <taxon>Telluria group</taxon>
        <taxon>Duganella</taxon>
    </lineage>
</organism>
<evidence type="ECO:0000313" key="3">
    <source>
        <dbReference type="Proteomes" id="UP000433309"/>
    </source>
</evidence>
<gene>
    <name evidence="2" type="ORF">GJ699_33905</name>
</gene>
<comment type="caution">
    <text evidence="2">The sequence shown here is derived from an EMBL/GenBank/DDBJ whole genome shotgun (WGS) entry which is preliminary data.</text>
</comment>
<dbReference type="EMBL" id="WKJK01000061">
    <property type="protein sequence ID" value="MRW94950.1"/>
    <property type="molecule type" value="Genomic_DNA"/>
</dbReference>
<evidence type="ECO:0000259" key="1">
    <source>
        <dbReference type="PROSITE" id="PS50994"/>
    </source>
</evidence>
<dbReference type="PANTHER" id="PTHR35004">
    <property type="entry name" value="TRANSPOSASE RV3428C-RELATED"/>
    <property type="match status" value="1"/>
</dbReference>
<feature type="non-terminal residue" evidence="2">
    <location>
        <position position="1"/>
    </location>
</feature>
<reference evidence="2 3" key="1">
    <citation type="submission" date="2019-11" db="EMBL/GenBank/DDBJ databases">
        <title>Novel species isolated from a subtropical stream in China.</title>
        <authorList>
            <person name="Lu H."/>
        </authorList>
    </citation>
    <scope>NUCLEOTIDE SEQUENCE [LARGE SCALE GENOMIC DNA]</scope>
    <source>
        <strain evidence="2 3">FT80W</strain>
    </source>
</reference>
<dbReference type="NCBIfam" id="NF033546">
    <property type="entry name" value="transpos_IS21"/>
    <property type="match status" value="1"/>
</dbReference>
<feature type="non-terminal residue" evidence="2">
    <location>
        <position position="316"/>
    </location>
</feature>
<dbReference type="InterPro" id="IPR054353">
    <property type="entry name" value="IstA-like_C"/>
</dbReference>
<name>A0A6I2LAU0_9BURK</name>
<dbReference type="RefSeq" id="WP_154383811.1">
    <property type="nucleotide sequence ID" value="NZ_WKJK01000061.1"/>
</dbReference>
<dbReference type="Proteomes" id="UP000433309">
    <property type="component" value="Unassembled WGS sequence"/>
</dbReference>
<dbReference type="GO" id="GO:0015074">
    <property type="term" value="P:DNA integration"/>
    <property type="evidence" value="ECO:0007669"/>
    <property type="project" value="InterPro"/>
</dbReference>
<dbReference type="PANTHER" id="PTHR35004:SF7">
    <property type="entry name" value="INTEGRASE PROTEIN"/>
    <property type="match status" value="1"/>
</dbReference>